<dbReference type="Gene3D" id="3.30.1360.120">
    <property type="entry name" value="Probable tRNA modification gtpase trme, domain 1"/>
    <property type="match status" value="1"/>
</dbReference>
<dbReference type="SUPFAM" id="SSF101790">
    <property type="entry name" value="Aminomethyltransferase beta-barrel domain"/>
    <property type="match status" value="1"/>
</dbReference>
<dbReference type="InterPro" id="IPR027266">
    <property type="entry name" value="TrmE/GcvT-like"/>
</dbReference>
<evidence type="ECO:0000256" key="1">
    <source>
        <dbReference type="PIRSR" id="PIRSR006487-1"/>
    </source>
</evidence>
<keyword evidence="4" id="KW-0489">Methyltransferase</keyword>
<gene>
    <name evidence="4" type="primary">gcvT_6</name>
    <name evidence="4" type="ORF">XINFAN_01682</name>
</gene>
<evidence type="ECO:0000313" key="5">
    <source>
        <dbReference type="Proteomes" id="UP000277498"/>
    </source>
</evidence>
<dbReference type="EC" id="2.1.2.10" evidence="4"/>
<feature type="domain" description="GCVT N-terminal" evidence="3">
    <location>
        <begin position="27"/>
        <end position="281"/>
    </location>
</feature>
<dbReference type="GO" id="GO:0004047">
    <property type="term" value="F:aminomethyltransferase activity"/>
    <property type="evidence" value="ECO:0007669"/>
    <property type="project" value="UniProtKB-EC"/>
</dbReference>
<reference evidence="4 5" key="1">
    <citation type="submission" date="2018-11" db="EMBL/GenBank/DDBJ databases">
        <authorList>
            <person name="Criscuolo A."/>
        </authorList>
    </citation>
    <scope>NUCLEOTIDE SEQUENCE [LARGE SCALE GENOMIC DNA]</scope>
    <source>
        <strain evidence="4">ACIP111625</strain>
    </source>
</reference>
<keyword evidence="4" id="KW-0808">Transferase</keyword>
<dbReference type="GO" id="GO:0032259">
    <property type="term" value="P:methylation"/>
    <property type="evidence" value="ECO:0007669"/>
    <property type="project" value="UniProtKB-KW"/>
</dbReference>
<dbReference type="InterPro" id="IPR028896">
    <property type="entry name" value="GcvT/YgfZ/DmdA"/>
</dbReference>
<dbReference type="Pfam" id="PF01571">
    <property type="entry name" value="GCV_T"/>
    <property type="match status" value="1"/>
</dbReference>
<dbReference type="Proteomes" id="UP000277498">
    <property type="component" value="Unassembled WGS sequence"/>
</dbReference>
<protein>
    <submittedName>
        <fullName evidence="4">Aminomethyltransferase</fullName>
        <ecNumber evidence="4">2.1.2.10</ecNumber>
    </submittedName>
</protein>
<feature type="compositionally biased region" description="Basic and acidic residues" evidence="2">
    <location>
        <begin position="376"/>
        <end position="386"/>
    </location>
</feature>
<dbReference type="RefSeq" id="WP_160144574.1">
    <property type="nucleotide sequence ID" value="NZ_UXAW01000056.1"/>
</dbReference>
<dbReference type="PANTHER" id="PTHR43757:SF2">
    <property type="entry name" value="AMINOMETHYLTRANSFERASE, MITOCHONDRIAL"/>
    <property type="match status" value="1"/>
</dbReference>
<dbReference type="OrthoDB" id="9772660at2"/>
<evidence type="ECO:0000256" key="2">
    <source>
        <dbReference type="SAM" id="MobiDB-lite"/>
    </source>
</evidence>
<proteinExistence type="predicted"/>
<dbReference type="PIRSF" id="PIRSF006487">
    <property type="entry name" value="GcvT"/>
    <property type="match status" value="1"/>
</dbReference>
<name>A0A3P5WT00_9RHOB</name>
<dbReference type="GO" id="GO:0008168">
    <property type="term" value="F:methyltransferase activity"/>
    <property type="evidence" value="ECO:0007669"/>
    <property type="project" value="UniProtKB-KW"/>
</dbReference>
<evidence type="ECO:0000259" key="3">
    <source>
        <dbReference type="Pfam" id="PF01571"/>
    </source>
</evidence>
<dbReference type="InterPro" id="IPR006222">
    <property type="entry name" value="GCVT_N"/>
</dbReference>
<keyword evidence="5" id="KW-1185">Reference proteome</keyword>
<dbReference type="InterPro" id="IPR029043">
    <property type="entry name" value="GcvT/YgfZ_C"/>
</dbReference>
<dbReference type="PANTHER" id="PTHR43757">
    <property type="entry name" value="AMINOMETHYLTRANSFERASE"/>
    <property type="match status" value="1"/>
</dbReference>
<dbReference type="AlphaFoldDB" id="A0A3P5WT00"/>
<sequence>MAGPTRTVVADFEEPGWDYGIIRSPYHALHRANGAKFCVYNGRLMPVSQKIDRLDGYRVLRQAAGLFDTGERPIAIEGPDALALCNKVFARDIPKVKPGRATYGLLLYPDGGILCDGVLMRLAEDRFWYVQADGPVYSWLVAHAQGLNVKISDPRSWVSQVQGPRAMDVLAAACDTPLTEPFGYFGVATAVMGGQKVILSRTGWTAEMGWEFYTLPDEPGYDPEALWRHILKAGEPFGMKVCALDSMDIRRIEAGILNNVSDMDETMNPFEAGLGAFIKLDGSDFIGKSALVNAPRGVRVHGLRCTTGEPLIGGELRAGGRRIGMVSAAAWSPLYDAGVAIIRLDRAGDAEAREISVQCRDLSFRQAVIVPMPMYDPDKRIPRGQDTEIPQFGLAGQPA</sequence>
<dbReference type="SUPFAM" id="SSF103025">
    <property type="entry name" value="Folate-binding domain"/>
    <property type="match status" value="1"/>
</dbReference>
<organism evidence="4 5">
    <name type="scientific">Pseudogemmobacter humi</name>
    <dbReference type="NCBI Taxonomy" id="2483812"/>
    <lineage>
        <taxon>Bacteria</taxon>
        <taxon>Pseudomonadati</taxon>
        <taxon>Pseudomonadota</taxon>
        <taxon>Alphaproteobacteria</taxon>
        <taxon>Rhodobacterales</taxon>
        <taxon>Paracoccaceae</taxon>
        <taxon>Pseudogemmobacter</taxon>
    </lineage>
</organism>
<evidence type="ECO:0000313" key="4">
    <source>
        <dbReference type="EMBL" id="VDC26523.1"/>
    </source>
</evidence>
<accession>A0A3P5WT00</accession>
<dbReference type="EMBL" id="UXAW01000056">
    <property type="protein sequence ID" value="VDC26523.1"/>
    <property type="molecule type" value="Genomic_DNA"/>
</dbReference>
<feature type="binding site" evidence="1">
    <location>
        <position position="211"/>
    </location>
    <ligand>
        <name>substrate</name>
    </ligand>
</feature>
<feature type="region of interest" description="Disordered" evidence="2">
    <location>
        <begin position="375"/>
        <end position="399"/>
    </location>
</feature>